<feature type="compositionally biased region" description="Gly residues" evidence="1">
    <location>
        <begin position="40"/>
        <end position="56"/>
    </location>
</feature>
<evidence type="ECO:0000313" key="3">
    <source>
        <dbReference type="EMBL" id="KAK4320947.1"/>
    </source>
</evidence>
<keyword evidence="4" id="KW-1185">Reference proteome</keyword>
<sequence length="187" mass="19080">MKSCIQLLLLVGVSTYSLASPSPSRRRYGDASGGFVSSQGGFGGRPGGGGVGGASYSGGTINFPDQSLGRPQVGVVRPHSGPVGTPSRRPVAPNTRPVAPIGSPVVGGGGGGGGGFRPSTECSPRGCPVGPGEPTVTFLDECYNLNTRGNIHESYGNKVYHYSWCVDGGVKYNTLLATSTILLQHDT</sequence>
<reference evidence="3" key="1">
    <citation type="submission" date="2023-11" db="EMBL/GenBank/DDBJ databases">
        <title>Genome assemblies of two species of porcelain crab, Petrolisthes cinctipes and Petrolisthes manimaculis (Anomura: Porcellanidae).</title>
        <authorList>
            <person name="Angst P."/>
        </authorList>
    </citation>
    <scope>NUCLEOTIDE SEQUENCE</scope>
    <source>
        <strain evidence="3">PB745_02</strain>
        <tissue evidence="3">Gill</tissue>
    </source>
</reference>
<feature type="chain" id="PRO_5041906540" evidence="2">
    <location>
        <begin position="20"/>
        <end position="187"/>
    </location>
</feature>
<proteinExistence type="predicted"/>
<accession>A0AAE1Q935</accession>
<keyword evidence="2" id="KW-0732">Signal</keyword>
<evidence type="ECO:0000256" key="2">
    <source>
        <dbReference type="SAM" id="SignalP"/>
    </source>
</evidence>
<dbReference type="Proteomes" id="UP001292094">
    <property type="component" value="Unassembled WGS sequence"/>
</dbReference>
<comment type="caution">
    <text evidence="3">The sequence shown here is derived from an EMBL/GenBank/DDBJ whole genome shotgun (WGS) entry which is preliminary data.</text>
</comment>
<feature type="region of interest" description="Disordered" evidence="1">
    <location>
        <begin position="19"/>
        <end position="106"/>
    </location>
</feature>
<evidence type="ECO:0000313" key="4">
    <source>
        <dbReference type="Proteomes" id="UP001292094"/>
    </source>
</evidence>
<name>A0AAE1Q935_9EUCA</name>
<evidence type="ECO:0000256" key="1">
    <source>
        <dbReference type="SAM" id="MobiDB-lite"/>
    </source>
</evidence>
<dbReference type="AlphaFoldDB" id="A0AAE1Q935"/>
<gene>
    <name evidence="3" type="ORF">Pmani_008202</name>
</gene>
<feature type="signal peptide" evidence="2">
    <location>
        <begin position="1"/>
        <end position="19"/>
    </location>
</feature>
<organism evidence="3 4">
    <name type="scientific">Petrolisthes manimaculis</name>
    <dbReference type="NCBI Taxonomy" id="1843537"/>
    <lineage>
        <taxon>Eukaryota</taxon>
        <taxon>Metazoa</taxon>
        <taxon>Ecdysozoa</taxon>
        <taxon>Arthropoda</taxon>
        <taxon>Crustacea</taxon>
        <taxon>Multicrustacea</taxon>
        <taxon>Malacostraca</taxon>
        <taxon>Eumalacostraca</taxon>
        <taxon>Eucarida</taxon>
        <taxon>Decapoda</taxon>
        <taxon>Pleocyemata</taxon>
        <taxon>Anomura</taxon>
        <taxon>Galatheoidea</taxon>
        <taxon>Porcellanidae</taxon>
        <taxon>Petrolisthes</taxon>
    </lineage>
</organism>
<protein>
    <submittedName>
        <fullName evidence="3">Uncharacterized protein</fullName>
    </submittedName>
</protein>
<dbReference type="EMBL" id="JAWZYT010000628">
    <property type="protein sequence ID" value="KAK4320947.1"/>
    <property type="molecule type" value="Genomic_DNA"/>
</dbReference>